<proteinExistence type="predicted"/>
<feature type="region of interest" description="Disordered" evidence="1">
    <location>
        <begin position="1"/>
        <end position="34"/>
    </location>
</feature>
<keyword evidence="2" id="KW-1133">Transmembrane helix</keyword>
<sequence>MNGESIGKRKAATPSSSSVPSSTNLRKLSPPMSTPNINMAVDKGTLAWSGSLKSQLPSVLPRQARQVWCQDNSSSVTSAMLTAHLPSTLIKLEPFDILFHNLFLNPKWIYTNQGGFFGDKLKSIPISYAQLIVNDKKLRWFICNICLTYCNEVKIHVFIFVYLLHYSIMGYLLLTVCNVIYRGSGDSIFSWTHDNNPADRDHPATDVLTLTDLTTKDNADDKENETDSSDRAVLTQEMFFA</sequence>
<evidence type="ECO:0000256" key="2">
    <source>
        <dbReference type="SAM" id="Phobius"/>
    </source>
</evidence>
<keyword evidence="3" id="KW-1185">Reference proteome</keyword>
<protein>
    <submittedName>
        <fullName evidence="4">Uncharacterized protein LOC118478931</fullName>
    </submittedName>
</protein>
<feature type="transmembrane region" description="Helical" evidence="2">
    <location>
        <begin position="155"/>
        <end position="181"/>
    </location>
</feature>
<evidence type="ECO:0000256" key="1">
    <source>
        <dbReference type="SAM" id="MobiDB-lite"/>
    </source>
</evidence>
<dbReference type="RefSeq" id="XP_035829342.1">
    <property type="nucleotide sequence ID" value="XM_035973449.1"/>
</dbReference>
<keyword evidence="2" id="KW-0812">Transmembrane</keyword>
<evidence type="ECO:0000313" key="3">
    <source>
        <dbReference type="Proteomes" id="UP000694888"/>
    </source>
</evidence>
<evidence type="ECO:0000313" key="4">
    <source>
        <dbReference type="RefSeq" id="XP_035829342.1"/>
    </source>
</evidence>
<reference evidence="4" key="1">
    <citation type="submission" date="2025-08" db="UniProtKB">
        <authorList>
            <consortium name="RefSeq"/>
        </authorList>
    </citation>
    <scope>IDENTIFICATION</scope>
</reference>
<organism evidence="3 4">
    <name type="scientific">Aplysia californica</name>
    <name type="common">California sea hare</name>
    <dbReference type="NCBI Taxonomy" id="6500"/>
    <lineage>
        <taxon>Eukaryota</taxon>
        <taxon>Metazoa</taxon>
        <taxon>Spiralia</taxon>
        <taxon>Lophotrochozoa</taxon>
        <taxon>Mollusca</taxon>
        <taxon>Gastropoda</taxon>
        <taxon>Heterobranchia</taxon>
        <taxon>Euthyneura</taxon>
        <taxon>Tectipleura</taxon>
        <taxon>Aplysiida</taxon>
        <taxon>Aplysioidea</taxon>
        <taxon>Aplysiidae</taxon>
        <taxon>Aplysia</taxon>
    </lineage>
</organism>
<name>A0ABM1W3U9_APLCA</name>
<accession>A0ABM1W3U9</accession>
<dbReference type="GeneID" id="118478931"/>
<keyword evidence="2" id="KW-0472">Membrane</keyword>
<gene>
    <name evidence="4" type="primary">LOC118478931</name>
</gene>
<dbReference type="Proteomes" id="UP000694888">
    <property type="component" value="Unplaced"/>
</dbReference>